<dbReference type="GO" id="GO:0007411">
    <property type="term" value="P:axon guidance"/>
    <property type="evidence" value="ECO:0007669"/>
    <property type="project" value="TreeGrafter"/>
</dbReference>
<protein>
    <submittedName>
        <fullName evidence="6">E3 ubiquitin-protein ligase MYCBP2-like</fullName>
    </submittedName>
</protein>
<dbReference type="Gene3D" id="2.130.10.30">
    <property type="entry name" value="Regulator of chromosome condensation 1/beta-lactamase-inhibitor protein II"/>
    <property type="match status" value="2"/>
</dbReference>
<dbReference type="Pfam" id="PF00415">
    <property type="entry name" value="RCC1"/>
    <property type="match status" value="1"/>
</dbReference>
<dbReference type="KEGG" id="snh:120064038"/>
<feature type="region of interest" description="Disordered" evidence="3">
    <location>
        <begin position="572"/>
        <end position="594"/>
    </location>
</feature>
<organism evidence="5 6">
    <name type="scientific">Salvelinus namaycush</name>
    <name type="common">Lake trout</name>
    <name type="synonym">Salmo namaycush</name>
    <dbReference type="NCBI Taxonomy" id="8040"/>
    <lineage>
        <taxon>Eukaryota</taxon>
        <taxon>Metazoa</taxon>
        <taxon>Chordata</taxon>
        <taxon>Craniata</taxon>
        <taxon>Vertebrata</taxon>
        <taxon>Euteleostomi</taxon>
        <taxon>Actinopterygii</taxon>
        <taxon>Neopterygii</taxon>
        <taxon>Teleostei</taxon>
        <taxon>Protacanthopterygii</taxon>
        <taxon>Salmoniformes</taxon>
        <taxon>Salmonidae</taxon>
        <taxon>Salmoninae</taxon>
        <taxon>Salvelinus</taxon>
    </lineage>
</organism>
<reference evidence="6" key="1">
    <citation type="submission" date="2025-08" db="UniProtKB">
        <authorList>
            <consortium name="RefSeq"/>
        </authorList>
    </citation>
    <scope>IDENTIFICATION</scope>
    <source>
        <tissue evidence="6">White muscle</tissue>
    </source>
</reference>
<dbReference type="SUPFAM" id="SSF50985">
    <property type="entry name" value="RCC1/BLIP-II"/>
    <property type="match status" value="1"/>
</dbReference>
<evidence type="ECO:0000259" key="4">
    <source>
        <dbReference type="Pfam" id="PF08005"/>
    </source>
</evidence>
<dbReference type="InterPro" id="IPR012983">
    <property type="entry name" value="PHR"/>
</dbReference>
<feature type="repeat" description="RCC1" evidence="2">
    <location>
        <begin position="882"/>
        <end position="932"/>
    </location>
</feature>
<feature type="repeat" description="RCC1" evidence="2">
    <location>
        <begin position="933"/>
        <end position="990"/>
    </location>
</feature>
<feature type="compositionally biased region" description="Basic residues" evidence="3">
    <location>
        <begin position="584"/>
        <end position="594"/>
    </location>
</feature>
<evidence type="ECO:0000313" key="5">
    <source>
        <dbReference type="Proteomes" id="UP000808372"/>
    </source>
</evidence>
<feature type="region of interest" description="Disordered" evidence="3">
    <location>
        <begin position="826"/>
        <end position="848"/>
    </location>
</feature>
<accession>A0A8U1F642</accession>
<name>A0A8U1F642_SALNM</name>
<dbReference type="Gene3D" id="2.60.120.820">
    <property type="entry name" value="PHR domain"/>
    <property type="match status" value="1"/>
</dbReference>
<proteinExistence type="predicted"/>
<sequence length="1310" mass="142015">MCAAAAVGDGGIVPSPLPSMRLGISVISGVGDAFSSFGSGMGSCQTPGTQSDCRSRYQLLLSGRALAERYRMIYSTAINDKEQGINQGRGKKALSKKKLKRRQKLKSKVKTGTKTENLDGVFCMPEIKLHSNPSAFNVYCNVRHCVLEWQQREASLALASRSSVQSGDSDSEEEEFREPAIKLPKIIGIGLCGVFELIKETLFSHPSLCLRSLQALLDMLQGQQPEGFQTEPPDVLESLFHLLLETTVRSTGMNDPMGQALTALSCACLFSLVVSWGDTGKTLQAVSAILTYNGSHTCQTIQVPTILNALQRSVQAVLVGKIQIQDWFGNGIKRAALMNKWVLKEVTVNEDERCLLQTDGSFLYLLCKDGLYKVGSGYNGTVRGCLLYRDMSNNHSMSAIKIDPETLEHEGTITMPGLQADGQSVVFTDGEYINQIAACKDDGFVVRIYATSTDPALQQELQLKLARKCLHACGISLFDLEKDLHIISTGFDEEAALLGAGREFALMKTASGKIYYTGKYQSLGIKQGGPSAGKWVELPVTKSPKIIQFSVGHDGSHALLVAEDGSVFFTGSASKGEDGESTKSRRQPKPYKPKKMMKLETKTAVNTACNNGSSGIVTKDGELYMFGKDAIYSDSTCQVSDLKGHIVTQVAMGKAHTCVLTKIGEVWTFGVNNKGQCGRETGAMNQAGKAFGIESMATAMEEDLEDELEEKEEKSMMCQPGMHKWKLDQCMVCTVCGDCTGYGASCVSSGRPDRVPGGICGCGSGESGCSACGCCKACARELDGQEARQRGIFDAVKEMIPLDLLLGVNIQEHIQIRQEEKRQRINRRHRLEEGQEGSNERGEKDVSKITTYPPGAVRFDCEMTAVQVSCGLHHSVVLLENGDVYTFGYGQHGQLGHGDVNSRGSPTLVQALPGPCVQVTAGSNHTAVLLMDGQVFTFGSFSKGQLGRPILDMPYWNAKPSPMHNIGAKYGRKATWIGASGDQTFLRIDEALINSHVLATSEIFASKDIIGLVPTSVSEPPPFKCLLINKLDGSCRTFNDSEQEDLRGFGLCLDPVYNVIWRFQPASKEMWCYNAIIADGRVPSATNLEARCSILSPELALPDGDHARTTRSHVALHILGCLDTLAAMPELKMGVAGTEEETQAVMKVYSKEDYSVVNRFESHGGGWGYSAHSVEAIRFCSDADILLGGLGLFGGRGEYTAKLKLLELGPDGGDHETDGDLLAETDVLAYDCAAREKYAMMFDEPVQLQLGWWYVAWAQVSGPSSDCGSHGQATITTDDSVVFQFKSSKKSNNGTDVNAGQIAHLLYSDP</sequence>
<dbReference type="Pfam" id="PF13540">
    <property type="entry name" value="RCC1_2"/>
    <property type="match status" value="1"/>
</dbReference>
<dbReference type="GO" id="GO:0008582">
    <property type="term" value="P:regulation of synaptic assembly at neuromuscular junction"/>
    <property type="evidence" value="ECO:0007669"/>
    <property type="project" value="TreeGrafter"/>
</dbReference>
<dbReference type="GO" id="GO:0005886">
    <property type="term" value="C:plasma membrane"/>
    <property type="evidence" value="ECO:0007669"/>
    <property type="project" value="TreeGrafter"/>
</dbReference>
<evidence type="ECO:0000256" key="2">
    <source>
        <dbReference type="PROSITE-ProRule" id="PRU00235"/>
    </source>
</evidence>
<dbReference type="InterPro" id="IPR038648">
    <property type="entry name" value="PHR_sf"/>
</dbReference>
<dbReference type="PROSITE" id="PS00626">
    <property type="entry name" value="RCC1_2"/>
    <property type="match status" value="2"/>
</dbReference>
<evidence type="ECO:0000313" key="6">
    <source>
        <dbReference type="RefSeq" id="XP_038870276.1"/>
    </source>
</evidence>
<dbReference type="InterPro" id="IPR009091">
    <property type="entry name" value="RCC1/BLIP-II"/>
</dbReference>
<dbReference type="RefSeq" id="XP_038870276.1">
    <property type="nucleotide sequence ID" value="XM_039014348.1"/>
</dbReference>
<dbReference type="Proteomes" id="UP000808372">
    <property type="component" value="Chromosome 19"/>
</dbReference>
<dbReference type="PANTHER" id="PTHR45943:SF1">
    <property type="entry name" value="E3 UBIQUITIN-PROTEIN LIGASE MYCBP2"/>
    <property type="match status" value="1"/>
</dbReference>
<dbReference type="FunFam" id="2.130.10.30:FF:000016">
    <property type="entry name" value="E3 ubiquitin-protein ligase MYCBP2 isoform X2"/>
    <property type="match status" value="1"/>
</dbReference>
<feature type="domain" description="PHR" evidence="4">
    <location>
        <begin position="1158"/>
        <end position="1308"/>
    </location>
</feature>
<gene>
    <name evidence="6" type="primary">LOC120064038</name>
</gene>
<dbReference type="GO" id="GO:0005634">
    <property type="term" value="C:nucleus"/>
    <property type="evidence" value="ECO:0007669"/>
    <property type="project" value="TreeGrafter"/>
</dbReference>
<dbReference type="PROSITE" id="PS50012">
    <property type="entry name" value="RCC1_3"/>
    <property type="match status" value="2"/>
</dbReference>
<feature type="compositionally biased region" description="Basic and acidic residues" evidence="3">
    <location>
        <begin position="830"/>
        <end position="847"/>
    </location>
</feature>
<evidence type="ECO:0000256" key="3">
    <source>
        <dbReference type="SAM" id="MobiDB-lite"/>
    </source>
</evidence>
<dbReference type="GO" id="GO:0061630">
    <property type="term" value="F:ubiquitin protein ligase activity"/>
    <property type="evidence" value="ECO:0007669"/>
    <property type="project" value="TreeGrafter"/>
</dbReference>
<keyword evidence="5" id="KW-1185">Reference proteome</keyword>
<evidence type="ECO:0000256" key="1">
    <source>
        <dbReference type="ARBA" id="ARBA00022786"/>
    </source>
</evidence>
<dbReference type="GeneID" id="120064038"/>
<dbReference type="Pfam" id="PF08005">
    <property type="entry name" value="PHR"/>
    <property type="match status" value="1"/>
</dbReference>
<keyword evidence="1" id="KW-0833">Ubl conjugation pathway</keyword>
<dbReference type="FunFam" id="2.60.120.820:FF:000002">
    <property type="entry name" value="E3 ubiquitin-protein ligase MYCBP2 isoform X1"/>
    <property type="match status" value="1"/>
</dbReference>
<dbReference type="PRINTS" id="PR00633">
    <property type="entry name" value="RCCNDNSATION"/>
</dbReference>
<dbReference type="InterPro" id="IPR000408">
    <property type="entry name" value="Reg_chr_condens"/>
</dbReference>
<dbReference type="PANTHER" id="PTHR45943">
    <property type="entry name" value="E3 UBIQUITIN-PROTEIN LIGASE MYCBP2"/>
    <property type="match status" value="1"/>
</dbReference>